<dbReference type="EMBL" id="NHYE01001431">
    <property type="protein sequence ID" value="PPQ95221.1"/>
    <property type="molecule type" value="Genomic_DNA"/>
</dbReference>
<dbReference type="InParanoid" id="A0A409XWW5"/>
<evidence type="ECO:0000256" key="5">
    <source>
        <dbReference type="SAM" id="MobiDB-lite"/>
    </source>
</evidence>
<feature type="domain" description="ZZ-type" evidence="6">
    <location>
        <begin position="302"/>
        <end position="354"/>
    </location>
</feature>
<evidence type="ECO:0000256" key="1">
    <source>
        <dbReference type="ARBA" id="ARBA00022723"/>
    </source>
</evidence>
<keyword evidence="2 4" id="KW-0863">Zinc-finger</keyword>
<gene>
    <name evidence="7" type="ORF">CVT26_014913</name>
</gene>
<feature type="compositionally biased region" description="Polar residues" evidence="5">
    <location>
        <begin position="521"/>
        <end position="530"/>
    </location>
</feature>
<dbReference type="PROSITE" id="PS01357">
    <property type="entry name" value="ZF_ZZ_1"/>
    <property type="match status" value="2"/>
</dbReference>
<dbReference type="Pfam" id="PF00569">
    <property type="entry name" value="ZZ"/>
    <property type="match status" value="2"/>
</dbReference>
<keyword evidence="1" id="KW-0479">Metal-binding</keyword>
<dbReference type="PANTHER" id="PTHR15090">
    <property type="entry name" value="SEQUESTOSOME 1-RELATED"/>
    <property type="match status" value="1"/>
</dbReference>
<dbReference type="AlphaFoldDB" id="A0A409XWW5"/>
<organism evidence="7 8">
    <name type="scientific">Gymnopilus dilepis</name>
    <dbReference type="NCBI Taxonomy" id="231916"/>
    <lineage>
        <taxon>Eukaryota</taxon>
        <taxon>Fungi</taxon>
        <taxon>Dikarya</taxon>
        <taxon>Basidiomycota</taxon>
        <taxon>Agaricomycotina</taxon>
        <taxon>Agaricomycetes</taxon>
        <taxon>Agaricomycetidae</taxon>
        <taxon>Agaricales</taxon>
        <taxon>Agaricineae</taxon>
        <taxon>Hymenogastraceae</taxon>
        <taxon>Gymnopilus</taxon>
    </lineage>
</organism>
<evidence type="ECO:0000256" key="4">
    <source>
        <dbReference type="PROSITE-ProRule" id="PRU00228"/>
    </source>
</evidence>
<proteinExistence type="predicted"/>
<dbReference type="InterPro" id="IPR000433">
    <property type="entry name" value="Znf_ZZ"/>
</dbReference>
<feature type="region of interest" description="Disordered" evidence="5">
    <location>
        <begin position="266"/>
        <end position="295"/>
    </location>
</feature>
<keyword evidence="3" id="KW-0862">Zinc</keyword>
<feature type="region of interest" description="Disordered" evidence="5">
    <location>
        <begin position="496"/>
        <end position="530"/>
    </location>
</feature>
<dbReference type="InterPro" id="IPR052260">
    <property type="entry name" value="Autophagy_Rcpt_SigReg"/>
</dbReference>
<name>A0A409XWW5_9AGAR</name>
<protein>
    <recommendedName>
        <fullName evidence="6">ZZ-type domain-containing protein</fullName>
    </recommendedName>
</protein>
<dbReference type="InterPro" id="IPR043145">
    <property type="entry name" value="Znf_ZZ_sf"/>
</dbReference>
<dbReference type="SMART" id="SM00291">
    <property type="entry name" value="ZnF_ZZ"/>
    <property type="match status" value="2"/>
</dbReference>
<feature type="compositionally biased region" description="Pro residues" evidence="5">
    <location>
        <begin position="397"/>
        <end position="414"/>
    </location>
</feature>
<comment type="caution">
    <text evidence="7">The sequence shown here is derived from an EMBL/GenBank/DDBJ whole genome shotgun (WGS) entry which is preliminary data.</text>
</comment>
<feature type="domain" description="ZZ-type" evidence="6">
    <location>
        <begin position="213"/>
        <end position="265"/>
    </location>
</feature>
<dbReference type="PROSITE" id="PS50135">
    <property type="entry name" value="ZF_ZZ_2"/>
    <property type="match status" value="2"/>
</dbReference>
<sequence>MATAALYSVDVKNAGVTMVIPDDDVARVMYYLHCVTVGVGLDILVDDLVDFQNYRRLAPHRVALVFKYALEFSPEVFLNKLIFLDDEGEVVTGTSRNKFVTVSTACDIVHVERNIAISGQVKDITTVMFFKSAWLEHFYTFPITRQVLGSRHCAHCDGKSGVCACNSGCNTMPESQCEPLLNMLVGVLSNTSISSPQTAPTTSRPAPTLSPRAHMSTCDGCGWKHYETARYRCEDCEDYDLCQDCYSDKRHNPSHRFLQIERPGAKPYRLPARSPRSGAPPAPISRAPSMNPEAVPVKSANSHACNCDGCGWQFIDGARFKCEVCEDFDLCKDCYNAKRHSAAHRFMQIDRPGATAIHLAPRNTLTTPISPTQQPRARSPVPPPPARPAAPVNRTPAAPPPTRPSAAAPPPANPPSYVSAISHTASSPAFYNSMKVSELKEYLRDNGVAHEDVLDKETLCRRAWETHVDSMSIGELNIYLSENHISTQDCRDIASRREKAKQAFQSTRHSAPEPSERKTDTSGTSPLQNNDIVVLTGLSREDMNGKQATVLQADCGNGRAEVHVEELGRAFKVKFENLILNPFVDQTGDGHDEDFLD</sequence>
<evidence type="ECO:0000256" key="3">
    <source>
        <dbReference type="ARBA" id="ARBA00022833"/>
    </source>
</evidence>
<dbReference type="Proteomes" id="UP000284706">
    <property type="component" value="Unassembled WGS sequence"/>
</dbReference>
<accession>A0A409XWW5</accession>
<feature type="compositionally biased region" description="Basic and acidic residues" evidence="5">
    <location>
        <begin position="510"/>
        <end position="520"/>
    </location>
</feature>
<dbReference type="CDD" id="cd02249">
    <property type="entry name" value="ZZ"/>
    <property type="match status" value="2"/>
</dbReference>
<evidence type="ECO:0000313" key="8">
    <source>
        <dbReference type="Proteomes" id="UP000284706"/>
    </source>
</evidence>
<dbReference type="SUPFAM" id="SSF57850">
    <property type="entry name" value="RING/U-box"/>
    <property type="match status" value="2"/>
</dbReference>
<evidence type="ECO:0000259" key="6">
    <source>
        <dbReference type="PROSITE" id="PS50135"/>
    </source>
</evidence>
<reference evidence="7 8" key="1">
    <citation type="journal article" date="2018" name="Evol. Lett.">
        <title>Horizontal gene cluster transfer increased hallucinogenic mushroom diversity.</title>
        <authorList>
            <person name="Reynolds H.T."/>
            <person name="Vijayakumar V."/>
            <person name="Gluck-Thaler E."/>
            <person name="Korotkin H.B."/>
            <person name="Matheny P.B."/>
            <person name="Slot J.C."/>
        </authorList>
    </citation>
    <scope>NUCLEOTIDE SEQUENCE [LARGE SCALE GENOMIC DNA]</scope>
    <source>
        <strain evidence="7 8">SRW20</strain>
    </source>
</reference>
<feature type="compositionally biased region" description="Polar residues" evidence="5">
    <location>
        <begin position="365"/>
        <end position="374"/>
    </location>
</feature>
<dbReference type="STRING" id="231916.A0A409XWW5"/>
<evidence type="ECO:0000313" key="7">
    <source>
        <dbReference type="EMBL" id="PPQ95221.1"/>
    </source>
</evidence>
<dbReference type="Gene3D" id="3.30.60.90">
    <property type="match status" value="2"/>
</dbReference>
<feature type="region of interest" description="Disordered" evidence="5">
    <location>
        <begin position="365"/>
        <end position="420"/>
    </location>
</feature>
<dbReference type="GO" id="GO:0008270">
    <property type="term" value="F:zinc ion binding"/>
    <property type="evidence" value="ECO:0007669"/>
    <property type="project" value="UniProtKB-KW"/>
</dbReference>
<dbReference type="OrthoDB" id="661148at2759"/>
<keyword evidence="8" id="KW-1185">Reference proteome</keyword>
<evidence type="ECO:0000256" key="2">
    <source>
        <dbReference type="ARBA" id="ARBA00022771"/>
    </source>
</evidence>